<sequence>MRTANLEKLPLTMRNIATKNESRDVGFYFASSTRICSDGEDNDGNDRSMVVKKQKTCVTARYGPLDSSVLDAQDKDYGRLGGFQNDNKLTCFAHPVS</sequence>
<proteinExistence type="predicted"/>
<protein>
    <submittedName>
        <fullName evidence="1">Uncharacterized protein</fullName>
    </submittedName>
</protein>
<evidence type="ECO:0000313" key="2">
    <source>
        <dbReference type="Proteomes" id="UP001472677"/>
    </source>
</evidence>
<organism evidence="1 2">
    <name type="scientific">Hibiscus sabdariffa</name>
    <name type="common">roselle</name>
    <dbReference type="NCBI Taxonomy" id="183260"/>
    <lineage>
        <taxon>Eukaryota</taxon>
        <taxon>Viridiplantae</taxon>
        <taxon>Streptophyta</taxon>
        <taxon>Embryophyta</taxon>
        <taxon>Tracheophyta</taxon>
        <taxon>Spermatophyta</taxon>
        <taxon>Magnoliopsida</taxon>
        <taxon>eudicotyledons</taxon>
        <taxon>Gunneridae</taxon>
        <taxon>Pentapetalae</taxon>
        <taxon>rosids</taxon>
        <taxon>malvids</taxon>
        <taxon>Malvales</taxon>
        <taxon>Malvaceae</taxon>
        <taxon>Malvoideae</taxon>
        <taxon>Hibiscus</taxon>
    </lineage>
</organism>
<reference evidence="1 2" key="1">
    <citation type="journal article" date="2024" name="G3 (Bethesda)">
        <title>Genome assembly of Hibiscus sabdariffa L. provides insights into metabolisms of medicinal natural products.</title>
        <authorList>
            <person name="Kim T."/>
        </authorList>
    </citation>
    <scope>NUCLEOTIDE SEQUENCE [LARGE SCALE GENOMIC DNA]</scope>
    <source>
        <strain evidence="1">TK-2024</strain>
        <tissue evidence="1">Old leaves</tissue>
    </source>
</reference>
<accession>A0ABR2D9A2</accession>
<gene>
    <name evidence="1" type="ORF">V6N12_054019</name>
</gene>
<name>A0ABR2D9A2_9ROSI</name>
<keyword evidence="2" id="KW-1185">Reference proteome</keyword>
<dbReference type="EMBL" id="JBBPBM010000034">
    <property type="protein sequence ID" value="KAK8532582.1"/>
    <property type="molecule type" value="Genomic_DNA"/>
</dbReference>
<evidence type="ECO:0000313" key="1">
    <source>
        <dbReference type="EMBL" id="KAK8532582.1"/>
    </source>
</evidence>
<comment type="caution">
    <text evidence="1">The sequence shown here is derived from an EMBL/GenBank/DDBJ whole genome shotgun (WGS) entry which is preliminary data.</text>
</comment>
<dbReference type="Proteomes" id="UP001472677">
    <property type="component" value="Unassembled WGS sequence"/>
</dbReference>